<protein>
    <submittedName>
        <fullName evidence="2">Uncharacterized protein</fullName>
    </submittedName>
</protein>
<name>A0A645DUH0_9ZZZZ</name>
<dbReference type="EMBL" id="VSSQ01038987">
    <property type="protein sequence ID" value="MPM92002.1"/>
    <property type="molecule type" value="Genomic_DNA"/>
</dbReference>
<evidence type="ECO:0000256" key="1">
    <source>
        <dbReference type="SAM" id="MobiDB-lite"/>
    </source>
</evidence>
<reference evidence="2" key="1">
    <citation type="submission" date="2019-08" db="EMBL/GenBank/DDBJ databases">
        <authorList>
            <person name="Kucharzyk K."/>
            <person name="Murdoch R.W."/>
            <person name="Higgins S."/>
            <person name="Loffler F."/>
        </authorList>
    </citation>
    <scope>NUCLEOTIDE SEQUENCE</scope>
</reference>
<evidence type="ECO:0000313" key="2">
    <source>
        <dbReference type="EMBL" id="MPM92002.1"/>
    </source>
</evidence>
<comment type="caution">
    <text evidence="2">The sequence shown here is derived from an EMBL/GenBank/DDBJ whole genome shotgun (WGS) entry which is preliminary data.</text>
</comment>
<accession>A0A645DUH0</accession>
<proteinExistence type="predicted"/>
<gene>
    <name evidence="2" type="ORF">SDC9_139136</name>
</gene>
<dbReference type="AlphaFoldDB" id="A0A645DUH0"/>
<organism evidence="2">
    <name type="scientific">bioreactor metagenome</name>
    <dbReference type="NCBI Taxonomy" id="1076179"/>
    <lineage>
        <taxon>unclassified sequences</taxon>
        <taxon>metagenomes</taxon>
        <taxon>ecological metagenomes</taxon>
    </lineage>
</organism>
<sequence length="54" mass="6417">MEEVAIRIGKSVDYLKNKIFPNMVKMGKLEKRFPYTHNHPEQGYKTTDEYAEKL</sequence>
<feature type="region of interest" description="Disordered" evidence="1">
    <location>
        <begin position="35"/>
        <end position="54"/>
    </location>
</feature>